<dbReference type="PANTHER" id="PTHR12765">
    <property type="entry name" value="RED PROTEIN IK FACTOR CYTOKINE IK"/>
    <property type="match status" value="1"/>
</dbReference>
<evidence type="ECO:0000313" key="6">
    <source>
        <dbReference type="Proteomes" id="UP001203297"/>
    </source>
</evidence>
<dbReference type="InterPro" id="IPR039896">
    <property type="entry name" value="Red-like"/>
</dbReference>
<dbReference type="AlphaFoldDB" id="A0AAD4M9C4"/>
<feature type="region of interest" description="Disordered" evidence="3">
    <location>
        <begin position="281"/>
        <end position="393"/>
    </location>
</feature>
<dbReference type="Proteomes" id="UP001203297">
    <property type="component" value="Unassembled WGS sequence"/>
</dbReference>
<name>A0AAD4M9C4_9AGAM</name>
<feature type="region of interest" description="Disordered" evidence="3">
    <location>
        <begin position="1"/>
        <end position="32"/>
    </location>
</feature>
<dbReference type="EMBL" id="WTXG01000004">
    <property type="protein sequence ID" value="KAI0305860.1"/>
    <property type="molecule type" value="Genomic_DNA"/>
</dbReference>
<evidence type="ECO:0000259" key="4">
    <source>
        <dbReference type="Pfam" id="PF07808"/>
    </source>
</evidence>
<organism evidence="5 6">
    <name type="scientific">Multifurca ochricompacta</name>
    <dbReference type="NCBI Taxonomy" id="376703"/>
    <lineage>
        <taxon>Eukaryota</taxon>
        <taxon>Fungi</taxon>
        <taxon>Dikarya</taxon>
        <taxon>Basidiomycota</taxon>
        <taxon>Agaricomycotina</taxon>
        <taxon>Agaricomycetes</taxon>
        <taxon>Russulales</taxon>
        <taxon>Russulaceae</taxon>
        <taxon>Multifurca</taxon>
    </lineage>
</organism>
<reference evidence="5" key="1">
    <citation type="journal article" date="2022" name="New Phytol.">
        <title>Evolutionary transition to the ectomycorrhizal habit in the genomes of a hyperdiverse lineage of mushroom-forming fungi.</title>
        <authorList>
            <person name="Looney B."/>
            <person name="Miyauchi S."/>
            <person name="Morin E."/>
            <person name="Drula E."/>
            <person name="Courty P.E."/>
            <person name="Kohler A."/>
            <person name="Kuo A."/>
            <person name="LaButti K."/>
            <person name="Pangilinan J."/>
            <person name="Lipzen A."/>
            <person name="Riley R."/>
            <person name="Andreopoulos W."/>
            <person name="He G."/>
            <person name="Johnson J."/>
            <person name="Nolan M."/>
            <person name="Tritt A."/>
            <person name="Barry K.W."/>
            <person name="Grigoriev I.V."/>
            <person name="Nagy L.G."/>
            <person name="Hibbett D."/>
            <person name="Henrissat B."/>
            <person name="Matheny P.B."/>
            <person name="Labbe J."/>
            <person name="Martin F.M."/>
        </authorList>
    </citation>
    <scope>NUCLEOTIDE SEQUENCE</scope>
    <source>
        <strain evidence="5">BPL690</strain>
    </source>
</reference>
<dbReference type="InterPro" id="IPR012916">
    <property type="entry name" value="RED_N"/>
</dbReference>
<protein>
    <submittedName>
        <fullName evidence="5">RED-like protein N-terminal region-domain-containing protein</fullName>
    </submittedName>
</protein>
<dbReference type="GO" id="GO:0005634">
    <property type="term" value="C:nucleus"/>
    <property type="evidence" value="ECO:0007669"/>
    <property type="project" value="UniProtKB-SubCell"/>
</dbReference>
<feature type="compositionally biased region" description="Basic residues" evidence="3">
    <location>
        <begin position="380"/>
        <end position="393"/>
    </location>
</feature>
<evidence type="ECO:0000256" key="3">
    <source>
        <dbReference type="SAM" id="MobiDB-lite"/>
    </source>
</evidence>
<feature type="compositionally biased region" description="Polar residues" evidence="3">
    <location>
        <begin position="1"/>
        <end position="29"/>
    </location>
</feature>
<dbReference type="Pfam" id="PF07808">
    <property type="entry name" value="RED_N"/>
    <property type="match status" value="1"/>
</dbReference>
<proteinExistence type="predicted"/>
<feature type="domain" description="RED-like N-terminal" evidence="4">
    <location>
        <begin position="52"/>
        <end position="161"/>
    </location>
</feature>
<evidence type="ECO:0000313" key="5">
    <source>
        <dbReference type="EMBL" id="KAI0305860.1"/>
    </source>
</evidence>
<evidence type="ECO:0000256" key="1">
    <source>
        <dbReference type="ARBA" id="ARBA00004123"/>
    </source>
</evidence>
<evidence type="ECO:0000256" key="2">
    <source>
        <dbReference type="ARBA" id="ARBA00023242"/>
    </source>
</evidence>
<comment type="subcellular location">
    <subcellularLocation>
        <location evidence="1">Nucleus</location>
    </subcellularLocation>
</comment>
<accession>A0AAD4M9C4</accession>
<comment type="caution">
    <text evidence="5">The sequence shown here is derived from an EMBL/GenBank/DDBJ whole genome shotgun (WGS) entry which is preliminary data.</text>
</comment>
<sequence>MSNMSMNQDAFRSLLQSEKPIANSTTASRGSLIDARTKKVVSSSEPVFKPRKVKKASEAYRDRAEERRLGKEGDYAQVEAILEEFEKRNADNEDRAAVDAQRRYLGGDSDHSILVKGLDFALLEQNKARLASTSSKRDDEALEEAFVQTASTSSPPLKKRTRAEIINQLKEKRANGSQSGQLIEDAVTEKRPDPSKFRLIGFKPIGASTEKAKKRVKEGGETKKKKRKVEPSATVQAGPKDTVTRPHHAPAEQVASTNKSTLEPELVEGDFDIFADAGEYKGVDLGSDDDDDGLQAEHVPASGRRGWFEEVAEPNLEASPSPVPAKQAKFIQEGEGKAEAEAEAEEERPTRLESMSSSTMPSIRDFLAMDEAVEKEEKRKARKEKRKGKNKVD</sequence>
<keyword evidence="6" id="KW-1185">Reference proteome</keyword>
<gene>
    <name evidence="5" type="ORF">B0F90DRAFT_1910349</name>
</gene>
<feature type="region of interest" description="Disordered" evidence="3">
    <location>
        <begin position="208"/>
        <end position="267"/>
    </location>
</feature>
<keyword evidence="2" id="KW-0539">Nucleus</keyword>